<dbReference type="RefSeq" id="WP_344815235.1">
    <property type="nucleotide sequence ID" value="NZ_BAABCT010000001.1"/>
</dbReference>
<feature type="compositionally biased region" description="Basic and acidic residues" evidence="1">
    <location>
        <begin position="121"/>
        <end position="137"/>
    </location>
</feature>
<dbReference type="EMBL" id="BAABCT010000001">
    <property type="protein sequence ID" value="GAA4063381.1"/>
    <property type="molecule type" value="Genomic_DNA"/>
</dbReference>
<evidence type="ECO:0000256" key="1">
    <source>
        <dbReference type="SAM" id="MobiDB-lite"/>
    </source>
</evidence>
<organism evidence="2 3">
    <name type="scientific">Flavobacterium cheonanense</name>
    <dbReference type="NCBI Taxonomy" id="706183"/>
    <lineage>
        <taxon>Bacteria</taxon>
        <taxon>Pseudomonadati</taxon>
        <taxon>Bacteroidota</taxon>
        <taxon>Flavobacteriia</taxon>
        <taxon>Flavobacteriales</taxon>
        <taxon>Flavobacteriaceae</taxon>
        <taxon>Flavobacterium</taxon>
    </lineage>
</organism>
<feature type="region of interest" description="Disordered" evidence="1">
    <location>
        <begin position="67"/>
        <end position="103"/>
    </location>
</feature>
<evidence type="ECO:0000313" key="3">
    <source>
        <dbReference type="Proteomes" id="UP001500367"/>
    </source>
</evidence>
<proteinExistence type="predicted"/>
<feature type="region of interest" description="Disordered" evidence="1">
    <location>
        <begin position="121"/>
        <end position="150"/>
    </location>
</feature>
<sequence>MKKVFLLVLLVVGFTTFAQGKRGERKEQLSTEERVELQVKKLTTDLSLNEKQAQEVKALMAKQAEKREAKRAEMKALKEERAQQARPSKEEMAARKAEMQKEQEALKAEMKKILTAEQYTKWDQKREDRKEKVIEKMKAKKKRGQKTEEN</sequence>
<gene>
    <name evidence="2" type="ORF">GCM10022389_05070</name>
</gene>
<name>A0ABP7VB13_9FLAO</name>
<evidence type="ECO:0000313" key="2">
    <source>
        <dbReference type="EMBL" id="GAA4063381.1"/>
    </source>
</evidence>
<reference evidence="3" key="1">
    <citation type="journal article" date="2019" name="Int. J. Syst. Evol. Microbiol.">
        <title>The Global Catalogue of Microorganisms (GCM) 10K type strain sequencing project: providing services to taxonomists for standard genome sequencing and annotation.</title>
        <authorList>
            <consortium name="The Broad Institute Genomics Platform"/>
            <consortium name="The Broad Institute Genome Sequencing Center for Infectious Disease"/>
            <person name="Wu L."/>
            <person name="Ma J."/>
        </authorList>
    </citation>
    <scope>NUCLEOTIDE SEQUENCE [LARGE SCALE GENOMIC DNA]</scope>
    <source>
        <strain evidence="3">JCM 17069</strain>
    </source>
</reference>
<protein>
    <recommendedName>
        <fullName evidence="4">DUF4890 domain-containing protein</fullName>
    </recommendedName>
</protein>
<evidence type="ECO:0008006" key="4">
    <source>
        <dbReference type="Google" id="ProtNLM"/>
    </source>
</evidence>
<comment type="caution">
    <text evidence="2">The sequence shown here is derived from an EMBL/GenBank/DDBJ whole genome shotgun (WGS) entry which is preliminary data.</text>
</comment>
<keyword evidence="3" id="KW-1185">Reference proteome</keyword>
<dbReference type="Proteomes" id="UP001500367">
    <property type="component" value="Unassembled WGS sequence"/>
</dbReference>
<accession>A0ABP7VB13</accession>
<dbReference type="Gene3D" id="1.20.120.1490">
    <property type="match status" value="1"/>
</dbReference>